<dbReference type="RefSeq" id="WP_142094146.1">
    <property type="nucleotide sequence ID" value="NZ_BAAAMD010000002.1"/>
</dbReference>
<protein>
    <submittedName>
        <fullName evidence="7">Putative RDD family membrane protein YckC</fullName>
    </submittedName>
</protein>
<dbReference type="Pfam" id="PF06271">
    <property type="entry name" value="RDD"/>
    <property type="match status" value="1"/>
</dbReference>
<keyword evidence="8" id="KW-1185">Reference proteome</keyword>
<sequence length="278" mass="30055">MTTASAPRMSPPSMMGASWAKERGPVTGDAVELVLPPAPIGSRILSGLLDVVCIYVWVVALLVLLLRIGEGWSSALAAAVGVGLVVFAFVVWPTGFETISGGRSPGKIALGLRSVRLDGGPIQFQHALARALFAFPEIHLFSGVPALTSAAMSSKHQRMGDRLAGTVVIQERIKWEIPQPPDMPPHLADWAAAADLGRIPEIWLHWSSEILTRQDMYPAARESALHDMVVGIAPWVMPPPPPASDEEIISAVLAERNRRAVRIEQKRADLRRRLVGEA</sequence>
<evidence type="ECO:0000256" key="4">
    <source>
        <dbReference type="ARBA" id="ARBA00023136"/>
    </source>
</evidence>
<dbReference type="InterPro" id="IPR010432">
    <property type="entry name" value="RDD"/>
</dbReference>
<comment type="caution">
    <text evidence="7">The sequence shown here is derived from an EMBL/GenBank/DDBJ whole genome shotgun (WGS) entry which is preliminary data.</text>
</comment>
<feature type="domain" description="RDD" evidence="6">
    <location>
        <begin position="38"/>
        <end position="165"/>
    </location>
</feature>
<evidence type="ECO:0000313" key="8">
    <source>
        <dbReference type="Proteomes" id="UP000316196"/>
    </source>
</evidence>
<dbReference type="PANTHER" id="PTHR38480:SF1">
    <property type="entry name" value="SLR0254 PROTEIN"/>
    <property type="match status" value="1"/>
</dbReference>
<dbReference type="OrthoDB" id="9787732at2"/>
<dbReference type="EMBL" id="VFOR01000002">
    <property type="protein sequence ID" value="TQL58346.1"/>
    <property type="molecule type" value="Genomic_DNA"/>
</dbReference>
<keyword evidence="3 5" id="KW-1133">Transmembrane helix</keyword>
<evidence type="ECO:0000256" key="5">
    <source>
        <dbReference type="SAM" id="Phobius"/>
    </source>
</evidence>
<keyword evidence="4 5" id="KW-0472">Membrane</keyword>
<evidence type="ECO:0000313" key="7">
    <source>
        <dbReference type="EMBL" id="TQL58346.1"/>
    </source>
</evidence>
<name>A0A542ZDB8_9ACTN</name>
<feature type="transmembrane region" description="Helical" evidence="5">
    <location>
        <begin position="44"/>
        <end position="65"/>
    </location>
</feature>
<organism evidence="7 8">
    <name type="scientific">Propioniferax innocua</name>
    <dbReference type="NCBI Taxonomy" id="1753"/>
    <lineage>
        <taxon>Bacteria</taxon>
        <taxon>Bacillati</taxon>
        <taxon>Actinomycetota</taxon>
        <taxon>Actinomycetes</taxon>
        <taxon>Propionibacteriales</taxon>
        <taxon>Propionibacteriaceae</taxon>
        <taxon>Propioniferax</taxon>
    </lineage>
</organism>
<evidence type="ECO:0000259" key="6">
    <source>
        <dbReference type="Pfam" id="PF06271"/>
    </source>
</evidence>
<dbReference type="PANTHER" id="PTHR38480">
    <property type="entry name" value="SLR0254 PROTEIN"/>
    <property type="match status" value="1"/>
</dbReference>
<keyword evidence="2 5" id="KW-0812">Transmembrane</keyword>
<dbReference type="AlphaFoldDB" id="A0A542ZDB8"/>
<reference evidence="7 8" key="1">
    <citation type="submission" date="2019-06" db="EMBL/GenBank/DDBJ databases">
        <title>Sequencing the genomes of 1000 actinobacteria strains.</title>
        <authorList>
            <person name="Klenk H.-P."/>
        </authorList>
    </citation>
    <scope>NUCLEOTIDE SEQUENCE [LARGE SCALE GENOMIC DNA]</scope>
    <source>
        <strain evidence="7 8">DSM 8251</strain>
    </source>
</reference>
<evidence type="ECO:0000256" key="3">
    <source>
        <dbReference type="ARBA" id="ARBA00022989"/>
    </source>
</evidence>
<evidence type="ECO:0000256" key="2">
    <source>
        <dbReference type="ARBA" id="ARBA00022692"/>
    </source>
</evidence>
<dbReference type="GO" id="GO:0016020">
    <property type="term" value="C:membrane"/>
    <property type="evidence" value="ECO:0007669"/>
    <property type="project" value="UniProtKB-SubCell"/>
</dbReference>
<comment type="subcellular location">
    <subcellularLocation>
        <location evidence="1">Membrane</location>
        <topology evidence="1">Multi-pass membrane protein</topology>
    </subcellularLocation>
</comment>
<dbReference type="Proteomes" id="UP000316196">
    <property type="component" value="Unassembled WGS sequence"/>
</dbReference>
<accession>A0A542ZDB8</accession>
<proteinExistence type="predicted"/>
<gene>
    <name evidence="7" type="ORF">FB460_2207</name>
</gene>
<evidence type="ECO:0000256" key="1">
    <source>
        <dbReference type="ARBA" id="ARBA00004141"/>
    </source>
</evidence>
<feature type="transmembrane region" description="Helical" evidence="5">
    <location>
        <begin position="72"/>
        <end position="92"/>
    </location>
</feature>